<dbReference type="InterPro" id="IPR044684">
    <property type="entry name" value="STR17/STR18/HARC1-like"/>
</dbReference>
<dbReference type="PANTHER" id="PTHR44542">
    <property type="entry name" value="THIOSULFATE SULFURTRANSFERASE 18"/>
    <property type="match status" value="1"/>
</dbReference>
<dbReference type="InterPro" id="IPR001763">
    <property type="entry name" value="Rhodanese-like_dom"/>
</dbReference>
<sequence>MASAVNAVAAASSAASLAVSAGVSGRGGVSATALPLRRLEARSAFTGRSLLPHVAPAASRNQRKAPSKFGVRAYEWHEYDPNEELAELDIREWPYKKFVEETLEAFPEKMIADVEEARVLYESGYTYVDVRPALELQEVGKVVNSVNVPLYNAKRVYSKAEHKKVVQKEENKDFMKQFEKKFPNKSAKLVIACSDGQTYSMPALEMLDEAGYTNLVALKGGYYAWFRVFDNKLNRRRSGDYAEDFRHDAGSAGIHASGAGFEKMDAIEQWVPPSY</sequence>
<protein>
    <recommendedName>
        <fullName evidence="1">Rhodanese domain-containing protein</fullName>
    </recommendedName>
</protein>
<dbReference type="Pfam" id="PF00581">
    <property type="entry name" value="Rhodanese"/>
    <property type="match status" value="1"/>
</dbReference>
<name>A0A1Y1IP59_KLENI</name>
<dbReference type="OMA" id="DSCGIHA"/>
<organism evidence="2 3">
    <name type="scientific">Klebsormidium nitens</name>
    <name type="common">Green alga</name>
    <name type="synonym">Ulothrix nitens</name>
    <dbReference type="NCBI Taxonomy" id="105231"/>
    <lineage>
        <taxon>Eukaryota</taxon>
        <taxon>Viridiplantae</taxon>
        <taxon>Streptophyta</taxon>
        <taxon>Klebsormidiophyceae</taxon>
        <taxon>Klebsormidiales</taxon>
        <taxon>Klebsormidiaceae</taxon>
        <taxon>Klebsormidium</taxon>
    </lineage>
</organism>
<feature type="domain" description="Rhodanese" evidence="1">
    <location>
        <begin position="121"/>
        <end position="234"/>
    </location>
</feature>
<accession>A0A1Y1IP59</accession>
<dbReference type="Gene3D" id="3.40.250.10">
    <property type="entry name" value="Rhodanese-like domain"/>
    <property type="match status" value="1"/>
</dbReference>
<proteinExistence type="predicted"/>
<dbReference type="PROSITE" id="PS50206">
    <property type="entry name" value="RHODANESE_3"/>
    <property type="match status" value="1"/>
</dbReference>
<dbReference type="PANTHER" id="PTHR44542:SF14">
    <property type="entry name" value="PROTEIN HIGH ARSENIC CONTENT 1, MITOCHONDRIAL-RELATED"/>
    <property type="match status" value="1"/>
</dbReference>
<gene>
    <name evidence="2" type="ORF">KFL_007570020</name>
</gene>
<dbReference type="SMART" id="SM00450">
    <property type="entry name" value="RHOD"/>
    <property type="match status" value="1"/>
</dbReference>
<dbReference type="EMBL" id="DF237706">
    <property type="protein sequence ID" value="GAQ91279.1"/>
    <property type="molecule type" value="Genomic_DNA"/>
</dbReference>
<reference evidence="2 3" key="1">
    <citation type="journal article" date="2014" name="Nat. Commun.">
        <title>Klebsormidium flaccidum genome reveals primary factors for plant terrestrial adaptation.</title>
        <authorList>
            <person name="Hori K."/>
            <person name="Maruyama F."/>
            <person name="Fujisawa T."/>
            <person name="Togashi T."/>
            <person name="Yamamoto N."/>
            <person name="Seo M."/>
            <person name="Sato S."/>
            <person name="Yamada T."/>
            <person name="Mori H."/>
            <person name="Tajima N."/>
            <person name="Moriyama T."/>
            <person name="Ikeuchi M."/>
            <person name="Watanabe M."/>
            <person name="Wada H."/>
            <person name="Kobayashi K."/>
            <person name="Saito M."/>
            <person name="Masuda T."/>
            <person name="Sasaki-Sekimoto Y."/>
            <person name="Mashiguchi K."/>
            <person name="Awai K."/>
            <person name="Shimojima M."/>
            <person name="Masuda S."/>
            <person name="Iwai M."/>
            <person name="Nobusawa T."/>
            <person name="Narise T."/>
            <person name="Kondo S."/>
            <person name="Saito H."/>
            <person name="Sato R."/>
            <person name="Murakawa M."/>
            <person name="Ihara Y."/>
            <person name="Oshima-Yamada Y."/>
            <person name="Ohtaka K."/>
            <person name="Satoh M."/>
            <person name="Sonobe K."/>
            <person name="Ishii M."/>
            <person name="Ohtani R."/>
            <person name="Kanamori-Sato M."/>
            <person name="Honoki R."/>
            <person name="Miyazaki D."/>
            <person name="Mochizuki H."/>
            <person name="Umetsu J."/>
            <person name="Higashi K."/>
            <person name="Shibata D."/>
            <person name="Kamiya Y."/>
            <person name="Sato N."/>
            <person name="Nakamura Y."/>
            <person name="Tabata S."/>
            <person name="Ida S."/>
            <person name="Kurokawa K."/>
            <person name="Ohta H."/>
        </authorList>
    </citation>
    <scope>NUCLEOTIDE SEQUENCE [LARGE SCALE GENOMIC DNA]</scope>
    <source>
        <strain evidence="2 3">NIES-2285</strain>
    </source>
</reference>
<dbReference type="OrthoDB" id="566238at2759"/>
<dbReference type="AlphaFoldDB" id="A0A1Y1IP59"/>
<dbReference type="CDD" id="cd00158">
    <property type="entry name" value="RHOD"/>
    <property type="match status" value="1"/>
</dbReference>
<dbReference type="STRING" id="105231.A0A1Y1IP59"/>
<evidence type="ECO:0000259" key="1">
    <source>
        <dbReference type="PROSITE" id="PS50206"/>
    </source>
</evidence>
<dbReference type="SUPFAM" id="SSF52821">
    <property type="entry name" value="Rhodanese/Cell cycle control phosphatase"/>
    <property type="match status" value="1"/>
</dbReference>
<evidence type="ECO:0000313" key="2">
    <source>
        <dbReference type="EMBL" id="GAQ91279.1"/>
    </source>
</evidence>
<dbReference type="Proteomes" id="UP000054558">
    <property type="component" value="Unassembled WGS sequence"/>
</dbReference>
<dbReference type="InterPro" id="IPR036873">
    <property type="entry name" value="Rhodanese-like_dom_sf"/>
</dbReference>
<evidence type="ECO:0000313" key="3">
    <source>
        <dbReference type="Proteomes" id="UP000054558"/>
    </source>
</evidence>
<dbReference type="GO" id="GO:0003824">
    <property type="term" value="F:catalytic activity"/>
    <property type="evidence" value="ECO:0007669"/>
    <property type="project" value="InterPro"/>
</dbReference>
<keyword evidence="3" id="KW-1185">Reference proteome</keyword>